<dbReference type="GO" id="GO:0017057">
    <property type="term" value="F:6-phosphogluconolactonase activity"/>
    <property type="evidence" value="ECO:0007669"/>
    <property type="project" value="TreeGrafter"/>
</dbReference>
<evidence type="ECO:0000313" key="4">
    <source>
        <dbReference type="Proteomes" id="UP000007947"/>
    </source>
</evidence>
<dbReference type="InterPro" id="IPR050282">
    <property type="entry name" value="Cycloisomerase_2"/>
</dbReference>
<dbReference type="AlphaFoldDB" id="F5XGP8"/>
<sequence length="364" mass="37500">MITKTQRLLGRSLVAAVALGATLGLSGTAQASQAPVAGHVYQATNNANGNAIAVFDRTANGTLRAHGTVATGGRGTGASLASQGGVTREGSLLFVVNGGDDSVSVLSTKGGSLRLRDRISSGGEHPVSVTVHHGIGYVLNHDSDAIAGFRYTPSGELRKLPGSTRHLTHPKGGGMTDAAQVQFSPDGRSLVVTERGTNAIDTFTVRRGYASRAHAHSSAGMVPYGFDFDRHGTLVVSEAASGSASSYRVAPRFRAVTKALGNTQAAACWVVVSGHYAWVVNAASNSISSYRVHRNGSLTLVKAIAGSTGAGPTDAAVTPDGRYLEVRLGDGSVQSFRIHTNGTLTSVDTERVTMNYGIAGLATD</sequence>
<accession>F5XGP8</accession>
<evidence type="ECO:0000256" key="1">
    <source>
        <dbReference type="ARBA" id="ARBA00005564"/>
    </source>
</evidence>
<dbReference type="InterPro" id="IPR015943">
    <property type="entry name" value="WD40/YVTN_repeat-like_dom_sf"/>
</dbReference>
<comment type="similarity">
    <text evidence="1">Belongs to the cycloisomerase 2 family.</text>
</comment>
<protein>
    <recommendedName>
        <fullName evidence="5">6-phosphogluconolactonase</fullName>
    </recommendedName>
</protein>
<dbReference type="PANTHER" id="PTHR30344">
    <property type="entry name" value="6-PHOSPHOGLUCONOLACTONASE-RELATED"/>
    <property type="match status" value="1"/>
</dbReference>
<gene>
    <name evidence="3" type="ordered locus">MLP_25160</name>
</gene>
<evidence type="ECO:0000313" key="3">
    <source>
        <dbReference type="EMBL" id="BAK35530.1"/>
    </source>
</evidence>
<dbReference type="KEGG" id="mph:MLP_25160"/>
<dbReference type="EMBL" id="AP012204">
    <property type="protein sequence ID" value="BAK35530.1"/>
    <property type="molecule type" value="Genomic_DNA"/>
</dbReference>
<feature type="signal peptide" evidence="2">
    <location>
        <begin position="1"/>
        <end position="31"/>
    </location>
</feature>
<dbReference type="OrthoDB" id="9790815at2"/>
<dbReference type="Pfam" id="PF10282">
    <property type="entry name" value="Lactonase"/>
    <property type="match status" value="2"/>
</dbReference>
<dbReference type="STRING" id="1032480.MLP_25160"/>
<dbReference type="eggNOG" id="COG2706">
    <property type="taxonomic scope" value="Bacteria"/>
</dbReference>
<keyword evidence="4" id="KW-1185">Reference proteome</keyword>
<dbReference type="SUPFAM" id="SSF75011">
    <property type="entry name" value="3-carboxy-cis,cis-mucoante lactonizing enzyme"/>
    <property type="match status" value="1"/>
</dbReference>
<name>F5XGP8_MICPN</name>
<evidence type="ECO:0000256" key="2">
    <source>
        <dbReference type="SAM" id="SignalP"/>
    </source>
</evidence>
<dbReference type="HOGENOM" id="CLU_057122_0_0_11"/>
<dbReference type="RefSeq" id="WP_013863399.1">
    <property type="nucleotide sequence ID" value="NC_015635.1"/>
</dbReference>
<dbReference type="Gene3D" id="2.130.10.10">
    <property type="entry name" value="YVTN repeat-like/Quinoprotein amine dehydrogenase"/>
    <property type="match status" value="3"/>
</dbReference>
<proteinExistence type="inferred from homology"/>
<organism evidence="3 4">
    <name type="scientific">Microlunatus phosphovorus (strain ATCC 700054 / DSM 10555 / JCM 9379 / NBRC 101784 / NCIMB 13414 / VKM Ac-1990 / NM-1)</name>
    <dbReference type="NCBI Taxonomy" id="1032480"/>
    <lineage>
        <taxon>Bacteria</taxon>
        <taxon>Bacillati</taxon>
        <taxon>Actinomycetota</taxon>
        <taxon>Actinomycetes</taxon>
        <taxon>Propionibacteriales</taxon>
        <taxon>Propionibacteriaceae</taxon>
        <taxon>Microlunatus</taxon>
    </lineage>
</organism>
<reference evidence="3 4" key="1">
    <citation type="submission" date="2011-05" db="EMBL/GenBank/DDBJ databases">
        <title>Whole genome sequence of Microlunatus phosphovorus NM-1.</title>
        <authorList>
            <person name="Hosoyama A."/>
            <person name="Sasaki K."/>
            <person name="Harada T."/>
            <person name="Igarashi R."/>
            <person name="Kawakoshi A."/>
            <person name="Sasagawa M."/>
            <person name="Fukada J."/>
            <person name="Nakamura S."/>
            <person name="Katano Y."/>
            <person name="Hanada S."/>
            <person name="Kamagata Y."/>
            <person name="Nakamura N."/>
            <person name="Yamazaki S."/>
            <person name="Fujita N."/>
        </authorList>
    </citation>
    <scope>NUCLEOTIDE SEQUENCE [LARGE SCALE GENOMIC DNA]</scope>
    <source>
        <strain evidence="4">ATCC 700054 / DSM 10555 / JCM 9379 / NBRC 101784 / NCIMB 13414 / VKM Ac-1990 / NM-1</strain>
    </source>
</reference>
<dbReference type="InterPro" id="IPR019405">
    <property type="entry name" value="Lactonase_7-beta_prop"/>
</dbReference>
<dbReference type="Proteomes" id="UP000007947">
    <property type="component" value="Chromosome"/>
</dbReference>
<evidence type="ECO:0008006" key="5">
    <source>
        <dbReference type="Google" id="ProtNLM"/>
    </source>
</evidence>
<feature type="chain" id="PRO_5003330784" description="6-phosphogluconolactonase" evidence="2">
    <location>
        <begin position="32"/>
        <end position="364"/>
    </location>
</feature>
<dbReference type="PANTHER" id="PTHR30344:SF1">
    <property type="entry name" value="6-PHOSPHOGLUCONOLACTONASE"/>
    <property type="match status" value="1"/>
</dbReference>
<keyword evidence="2" id="KW-0732">Signal</keyword>